<dbReference type="Pfam" id="PF02482">
    <property type="entry name" value="Ribosomal_S30AE"/>
    <property type="match status" value="1"/>
</dbReference>
<evidence type="ECO:0000256" key="2">
    <source>
        <dbReference type="ARBA" id="ARBA00038695"/>
    </source>
</evidence>
<dbReference type="EMBL" id="CM001488">
    <property type="protein sequence ID" value="EIM65144.1"/>
    <property type="molecule type" value="Genomic_DNA"/>
</dbReference>
<dbReference type="AlphaFoldDB" id="I5B6N1"/>
<evidence type="ECO:0000313" key="5">
    <source>
        <dbReference type="Proteomes" id="UP000005778"/>
    </source>
</evidence>
<dbReference type="SUPFAM" id="SSF69754">
    <property type="entry name" value="Ribosome binding protein Y (YfiA homologue)"/>
    <property type="match status" value="1"/>
</dbReference>
<dbReference type="InterPro" id="IPR050574">
    <property type="entry name" value="HPF/YfiA_ribosome-assoc"/>
</dbReference>
<evidence type="ECO:0000313" key="4">
    <source>
        <dbReference type="EMBL" id="EIM65144.1"/>
    </source>
</evidence>
<protein>
    <recommendedName>
        <fullName evidence="3">Ribosome hibernation promoting factor</fullName>
    </recommendedName>
</protein>
<evidence type="ECO:0000256" key="1">
    <source>
        <dbReference type="ARBA" id="ARBA00022845"/>
    </source>
</evidence>
<accession>I5B6N1</accession>
<proteinExistence type="predicted"/>
<dbReference type="CDD" id="cd00552">
    <property type="entry name" value="RaiA"/>
    <property type="match status" value="1"/>
</dbReference>
<organism evidence="4 5">
    <name type="scientific">Desulfobacter postgatei 2ac9</name>
    <dbReference type="NCBI Taxonomy" id="879212"/>
    <lineage>
        <taxon>Bacteria</taxon>
        <taxon>Pseudomonadati</taxon>
        <taxon>Thermodesulfobacteriota</taxon>
        <taxon>Desulfobacteria</taxon>
        <taxon>Desulfobacterales</taxon>
        <taxon>Desulfobacteraceae</taxon>
        <taxon>Desulfobacter</taxon>
    </lineage>
</organism>
<dbReference type="HOGENOM" id="CLU_071472_3_1_7"/>
<dbReference type="GO" id="GO:0043024">
    <property type="term" value="F:ribosomal small subunit binding"/>
    <property type="evidence" value="ECO:0007669"/>
    <property type="project" value="TreeGrafter"/>
</dbReference>
<dbReference type="NCBIfam" id="TIGR00741">
    <property type="entry name" value="yfiA"/>
    <property type="match status" value="1"/>
</dbReference>
<dbReference type="PANTHER" id="PTHR33231:SF1">
    <property type="entry name" value="30S RIBOSOMAL PROTEIN"/>
    <property type="match status" value="1"/>
</dbReference>
<gene>
    <name evidence="4" type="ORF">DespoDRAFT_03375</name>
</gene>
<evidence type="ECO:0000256" key="3">
    <source>
        <dbReference type="ARBA" id="ARBA00041148"/>
    </source>
</evidence>
<dbReference type="GO" id="GO:0045900">
    <property type="term" value="P:negative regulation of translational elongation"/>
    <property type="evidence" value="ECO:0007669"/>
    <property type="project" value="TreeGrafter"/>
</dbReference>
<dbReference type="OrthoDB" id="9794975at2"/>
<dbReference type="GO" id="GO:0022627">
    <property type="term" value="C:cytosolic small ribosomal subunit"/>
    <property type="evidence" value="ECO:0007669"/>
    <property type="project" value="TreeGrafter"/>
</dbReference>
<reference evidence="4 5" key="1">
    <citation type="submission" date="2011-09" db="EMBL/GenBank/DDBJ databases">
        <authorList>
            <consortium name="US DOE Joint Genome Institute (JGI-PGF)"/>
            <person name="Lucas S."/>
            <person name="Han J."/>
            <person name="Lapidus A."/>
            <person name="Cheng J.-F."/>
            <person name="Goodwin L."/>
            <person name="Pitluck S."/>
            <person name="Peters L."/>
            <person name="Land M.L."/>
            <person name="Hauser L."/>
            <person name="Orellana R."/>
            <person name="Lovley D."/>
            <person name="Woyke T.J."/>
        </authorList>
    </citation>
    <scope>NUCLEOTIDE SEQUENCE [LARGE SCALE GENOMIC DNA]</scope>
    <source>
        <strain evidence="4 5">2ac9</strain>
    </source>
</reference>
<dbReference type="Proteomes" id="UP000005778">
    <property type="component" value="Chromosome"/>
</dbReference>
<name>I5B6N1_9BACT</name>
<comment type="subunit">
    <text evidence="2">Associates exclusively with 100S ribosomes, which are dimers of 70S ribosomes.</text>
</comment>
<dbReference type="Gene3D" id="3.30.160.100">
    <property type="entry name" value="Ribosome hibernation promotion factor-like"/>
    <property type="match status" value="1"/>
</dbReference>
<keyword evidence="5" id="KW-1185">Reference proteome</keyword>
<dbReference type="InterPro" id="IPR003489">
    <property type="entry name" value="RHF/RaiA"/>
</dbReference>
<reference evidence="4 5" key="2">
    <citation type="submission" date="2012-02" db="EMBL/GenBank/DDBJ databases">
        <title>Improved High-Quality Draft sequence of Desulfobacter postgatei 2ac9.</title>
        <authorList>
            <consortium name="US DOE Joint Genome Institute"/>
            <person name="Lucas S."/>
            <person name="Han J."/>
            <person name="Lapidus A."/>
            <person name="Cheng J.-F."/>
            <person name="Goodwin L."/>
            <person name="Pitluck S."/>
            <person name="Peters L."/>
            <person name="Ovchinnikova G."/>
            <person name="Held B."/>
            <person name="Detter J.C."/>
            <person name="Han C."/>
            <person name="Tapia R."/>
            <person name="Land M."/>
            <person name="Hauser L."/>
            <person name="Kyrpides N."/>
            <person name="Ivanova N."/>
            <person name="Pagani I."/>
            <person name="Orellana R."/>
            <person name="Lovley D."/>
            <person name="Woyke T."/>
        </authorList>
    </citation>
    <scope>NUCLEOTIDE SEQUENCE [LARGE SCALE GENOMIC DNA]</scope>
    <source>
        <strain evidence="4 5">2ac9</strain>
    </source>
</reference>
<dbReference type="STRING" id="879212.DespoDRAFT_03375"/>
<sequence>MNISITFKNIPSSDAVKSHVEKKLSKLDKMLDGPAEAQVVLADEKLRSIAEINLTCNKLKIHASGEAEENNMYAAIDSLAEKIKIQINKFKEKQKRHLAGDKQSIKKEALEYEVLDDTDSE</sequence>
<dbReference type="InterPro" id="IPR036567">
    <property type="entry name" value="RHF-like"/>
</dbReference>
<dbReference type="RefSeq" id="WP_004075022.1">
    <property type="nucleotide sequence ID" value="NZ_CM001488.1"/>
</dbReference>
<dbReference type="PANTHER" id="PTHR33231">
    <property type="entry name" value="30S RIBOSOMAL PROTEIN"/>
    <property type="match status" value="1"/>
</dbReference>
<dbReference type="eggNOG" id="COG1544">
    <property type="taxonomic scope" value="Bacteria"/>
</dbReference>
<keyword evidence="1" id="KW-0810">Translation regulation</keyword>